<evidence type="ECO:0000256" key="5">
    <source>
        <dbReference type="ARBA" id="ARBA00022821"/>
    </source>
</evidence>
<dbReference type="GO" id="GO:0098542">
    <property type="term" value="P:defense response to other organism"/>
    <property type="evidence" value="ECO:0000318"/>
    <property type="project" value="GO_Central"/>
</dbReference>
<feature type="domain" description="Disease resistance protein winged helix" evidence="9">
    <location>
        <begin position="440"/>
        <end position="512"/>
    </location>
</feature>
<reference evidence="11" key="2">
    <citation type="submission" date="2017-06" db="EMBL/GenBank/DDBJ databases">
        <title>WGS assembly of Brachypodium distachyon.</title>
        <authorList>
            <consortium name="The International Brachypodium Initiative"/>
            <person name="Lucas S."/>
            <person name="Harmon-Smith M."/>
            <person name="Lail K."/>
            <person name="Tice H."/>
            <person name="Grimwood J."/>
            <person name="Bruce D."/>
            <person name="Barry K."/>
            <person name="Shu S."/>
            <person name="Lindquist E."/>
            <person name="Wang M."/>
            <person name="Pitluck S."/>
            <person name="Vogel J.P."/>
            <person name="Garvin D.F."/>
            <person name="Mockler T.C."/>
            <person name="Schmutz J."/>
            <person name="Rokhsar D."/>
            <person name="Bevan M.W."/>
        </authorList>
    </citation>
    <scope>NUCLEOTIDE SEQUENCE</scope>
    <source>
        <strain evidence="11">Bd21</strain>
    </source>
</reference>
<dbReference type="InterPro" id="IPR038005">
    <property type="entry name" value="RX-like_CC"/>
</dbReference>
<dbReference type="GO" id="GO:0009626">
    <property type="term" value="P:plant-type hypersensitive response"/>
    <property type="evidence" value="ECO:0007669"/>
    <property type="project" value="UniProtKB-ARBA"/>
</dbReference>
<evidence type="ECO:0000259" key="9">
    <source>
        <dbReference type="Pfam" id="PF23559"/>
    </source>
</evidence>
<evidence type="ECO:0000256" key="2">
    <source>
        <dbReference type="ARBA" id="ARBA00022614"/>
    </source>
</evidence>
<dbReference type="InterPro" id="IPR042197">
    <property type="entry name" value="Apaf_helical"/>
</dbReference>
<dbReference type="HOGENOM" id="CLU_000837_25_0_1"/>
<evidence type="ECO:0008006" key="14">
    <source>
        <dbReference type="Google" id="ProtNLM"/>
    </source>
</evidence>
<dbReference type="SUPFAM" id="SSF52540">
    <property type="entry name" value="P-loop containing nucleoside triphosphate hydrolases"/>
    <property type="match status" value="1"/>
</dbReference>
<dbReference type="RefSeq" id="XP_003579191.1">
    <property type="nucleotide sequence ID" value="XM_003579143.4"/>
</dbReference>
<dbReference type="EnsemblPlants" id="KQJ85964">
    <property type="protein sequence ID" value="KQJ85964"/>
    <property type="gene ID" value="BRADI_4g02625v3"/>
</dbReference>
<dbReference type="InterPro" id="IPR002182">
    <property type="entry name" value="NB-ARC"/>
</dbReference>
<evidence type="ECO:0000259" key="7">
    <source>
        <dbReference type="Pfam" id="PF00931"/>
    </source>
</evidence>
<dbReference type="AlphaFoldDB" id="I1IGS2"/>
<comment type="similarity">
    <text evidence="1">Belongs to the disease resistance NB-LRR family.</text>
</comment>
<dbReference type="Gene3D" id="3.80.10.10">
    <property type="entry name" value="Ribonuclease Inhibitor"/>
    <property type="match status" value="1"/>
</dbReference>
<keyword evidence="2" id="KW-0433">Leucine-rich repeat</keyword>
<keyword evidence="13" id="KW-1185">Reference proteome</keyword>
<dbReference type="GO" id="GO:0042742">
    <property type="term" value="P:defense response to bacterium"/>
    <property type="evidence" value="ECO:0007669"/>
    <property type="project" value="UniProtKB-ARBA"/>
</dbReference>
<keyword evidence="4" id="KW-0547">Nucleotide-binding</keyword>
<dbReference type="ExpressionAtlas" id="I1IGS2">
    <property type="expression patterns" value="baseline and differential"/>
</dbReference>
<evidence type="ECO:0000256" key="3">
    <source>
        <dbReference type="ARBA" id="ARBA00022737"/>
    </source>
</evidence>
<dbReference type="KEGG" id="bdi:100834450"/>
<protein>
    <recommendedName>
        <fullName evidence="14">AAA+ ATPase domain-containing protein</fullName>
    </recommendedName>
</protein>
<dbReference type="Pfam" id="PF23559">
    <property type="entry name" value="WHD_DRP"/>
    <property type="match status" value="1"/>
</dbReference>
<dbReference type="PANTHER" id="PTHR23155:SF1107">
    <property type="entry name" value="OS08G0373000 PROTEIN"/>
    <property type="match status" value="1"/>
</dbReference>
<reference evidence="12" key="3">
    <citation type="submission" date="2018-08" db="UniProtKB">
        <authorList>
            <consortium name="EnsemblPlants"/>
        </authorList>
    </citation>
    <scope>IDENTIFICATION</scope>
    <source>
        <strain evidence="12">cv. Bd21</strain>
    </source>
</reference>
<name>I1IGS2_BRADI</name>
<dbReference type="GO" id="GO:0043531">
    <property type="term" value="F:ADP binding"/>
    <property type="evidence" value="ECO:0007669"/>
    <property type="project" value="InterPro"/>
</dbReference>
<keyword evidence="5" id="KW-0611">Plant defense</keyword>
<feature type="domain" description="Disease resistance N-terminal" evidence="8">
    <location>
        <begin position="12"/>
        <end position="95"/>
    </location>
</feature>
<evidence type="ECO:0000313" key="13">
    <source>
        <dbReference type="Proteomes" id="UP000008810"/>
    </source>
</evidence>
<proteinExistence type="inferred from homology"/>
<accession>I1IGS2</accession>
<dbReference type="Gene3D" id="1.10.8.430">
    <property type="entry name" value="Helical domain of apoptotic protease-activating factors"/>
    <property type="match status" value="1"/>
</dbReference>
<dbReference type="FunFam" id="1.10.10.10:FF:000322">
    <property type="entry name" value="Probable disease resistance protein At1g63360"/>
    <property type="match status" value="1"/>
</dbReference>
<dbReference type="Gramene" id="KQJ85964">
    <property type="protein sequence ID" value="KQJ85964"/>
    <property type="gene ID" value="BRADI_4g02625v3"/>
</dbReference>
<dbReference type="InterPro" id="IPR041118">
    <property type="entry name" value="Rx_N"/>
</dbReference>
<feature type="domain" description="Disease resistance R13L4/SHOC-2-like LRR" evidence="10">
    <location>
        <begin position="558"/>
        <end position="817"/>
    </location>
</feature>
<dbReference type="OrthoDB" id="602760at2759"/>
<dbReference type="Pfam" id="PF00931">
    <property type="entry name" value="NB-ARC"/>
    <property type="match status" value="1"/>
</dbReference>
<dbReference type="InterPro" id="IPR044974">
    <property type="entry name" value="Disease_R_plants"/>
</dbReference>
<gene>
    <name evidence="12" type="primary">LOC100834450</name>
    <name evidence="11" type="ORF">BRADI_4g02625v3</name>
</gene>
<keyword evidence="3" id="KW-0677">Repeat</keyword>
<dbReference type="EMBL" id="CM000883">
    <property type="protein sequence ID" value="KQJ85964.2"/>
    <property type="molecule type" value="Genomic_DNA"/>
</dbReference>
<evidence type="ECO:0000259" key="10">
    <source>
        <dbReference type="Pfam" id="PF23598"/>
    </source>
</evidence>
<dbReference type="InterPro" id="IPR058922">
    <property type="entry name" value="WHD_DRP"/>
</dbReference>
<feature type="domain" description="NB-ARC" evidence="7">
    <location>
        <begin position="196"/>
        <end position="327"/>
    </location>
</feature>
<dbReference type="CDD" id="cd14798">
    <property type="entry name" value="RX-CC_like"/>
    <property type="match status" value="1"/>
</dbReference>
<dbReference type="InterPro" id="IPR027417">
    <property type="entry name" value="P-loop_NTPase"/>
</dbReference>
<dbReference type="PRINTS" id="PR00364">
    <property type="entry name" value="DISEASERSIST"/>
</dbReference>
<dbReference type="PANTHER" id="PTHR23155">
    <property type="entry name" value="DISEASE RESISTANCE PROTEIN RP"/>
    <property type="match status" value="1"/>
</dbReference>
<dbReference type="Proteomes" id="UP000008810">
    <property type="component" value="Chromosome 4"/>
</dbReference>
<evidence type="ECO:0000313" key="11">
    <source>
        <dbReference type="EMBL" id="KQJ85964.2"/>
    </source>
</evidence>
<dbReference type="Pfam" id="PF18052">
    <property type="entry name" value="Rx_N"/>
    <property type="match status" value="1"/>
</dbReference>
<dbReference type="Gene3D" id="1.20.5.4130">
    <property type="match status" value="1"/>
</dbReference>
<dbReference type="eggNOG" id="KOG4658">
    <property type="taxonomic scope" value="Eukaryota"/>
</dbReference>
<evidence type="ECO:0000256" key="4">
    <source>
        <dbReference type="ARBA" id="ARBA00022741"/>
    </source>
</evidence>
<dbReference type="GeneID" id="100834450"/>
<dbReference type="Pfam" id="PF23598">
    <property type="entry name" value="LRR_14"/>
    <property type="match status" value="1"/>
</dbReference>
<evidence type="ECO:0000256" key="6">
    <source>
        <dbReference type="ARBA" id="ARBA00023054"/>
    </source>
</evidence>
<organism evidence="11">
    <name type="scientific">Brachypodium distachyon</name>
    <name type="common">Purple false brome</name>
    <name type="synonym">Trachynia distachya</name>
    <dbReference type="NCBI Taxonomy" id="15368"/>
    <lineage>
        <taxon>Eukaryota</taxon>
        <taxon>Viridiplantae</taxon>
        <taxon>Streptophyta</taxon>
        <taxon>Embryophyta</taxon>
        <taxon>Tracheophyta</taxon>
        <taxon>Spermatophyta</taxon>
        <taxon>Magnoliopsida</taxon>
        <taxon>Liliopsida</taxon>
        <taxon>Poales</taxon>
        <taxon>Poaceae</taxon>
        <taxon>BOP clade</taxon>
        <taxon>Pooideae</taxon>
        <taxon>Stipodae</taxon>
        <taxon>Brachypodieae</taxon>
        <taxon>Brachypodium</taxon>
    </lineage>
</organism>
<dbReference type="OMA" id="KSCHRIA"/>
<evidence type="ECO:0000256" key="1">
    <source>
        <dbReference type="ARBA" id="ARBA00008894"/>
    </source>
</evidence>
<reference evidence="11 12" key="1">
    <citation type="journal article" date="2010" name="Nature">
        <title>Genome sequencing and analysis of the model grass Brachypodium distachyon.</title>
        <authorList>
            <consortium name="International Brachypodium Initiative"/>
        </authorList>
    </citation>
    <scope>NUCLEOTIDE SEQUENCE [LARGE SCALE GENOMIC DNA]</scope>
    <source>
        <strain evidence="11 12">Bd21</strain>
    </source>
</reference>
<dbReference type="Gene3D" id="3.40.50.300">
    <property type="entry name" value="P-loop containing nucleotide triphosphate hydrolases"/>
    <property type="match status" value="1"/>
</dbReference>
<dbReference type="GO" id="GO:0002758">
    <property type="term" value="P:innate immune response-activating signaling pathway"/>
    <property type="evidence" value="ECO:0007669"/>
    <property type="project" value="UniProtKB-ARBA"/>
</dbReference>
<accession>A0A0Q3EI17</accession>
<dbReference type="InterPro" id="IPR032675">
    <property type="entry name" value="LRR_dom_sf"/>
</dbReference>
<sequence>MEKVLVSAATGALQPVLGKLATLAGDEYKRLKGIRGEIDSLSRELAAMDAFLEKMSDAEEEPDPRDKVWMNEVRELSYEAEDSIDDFMAHAAAGDGSAARPDGFMGKIKGVVGRTKARHRIAKAVEDLKRQAVEVSERNARYRSSEPTTSVSNKRKVDRRALAIFEDASKLVGVDGPKKEVIQLLSGDGEPTQQQQQPPQVVAIVGAGGLGKTTVANRVYQELKRRFDFHAFLSVSQNPDIVRVMSKIFSQLNKKYSAAGTEDLLQLITKIRDFLADGNKRYFIVIDDIWKVETWNDMKYAFPITNSGSIIITTTRINVVAQSCCSSFSGHIYNMRPLDEVHSRQLFYGRLFNSEEKCPLHLKGISSQILEKCAGLPLAIIAISGLLADKASKKDKWEQVKDSIGRALRNASVDAMVNIISLSYLDLPRHLKTCLLYLSIFPEDHIISKENLIRRWIGEGFIHRQVGYALHESGEMCFNELINRSLIQPVIDKTFGHEVKSCRVHDTVLDFIISKAVEANFVTIVGVPGVHPDQRNKVRRLSLQNGGEIPAGLVISSARSLHVFGPNVKIPSLLESRLLRVLVYEDCWQLKDDHLAGIGNLLHLKYLRFNDARALRKIPEEVARLPHLEIDVLERGKLKEIPATIWQLRWLTLRGHDSKVPDAVAAMQGLQVLEVFNVYAQSTEFLVGLGQLKSLRMLGITFVMYRVGLYSKEEDVQTAKMVSSIAELSKAGLESLHIKIDKPSDRILEEDWFPESDPPSPYGLRELVIESVGLPRIPTWMVSLGNLEKLYVSMLRVGEEDMELLGGLPSLQHLCIHCWWGEDDESAEMEAAIKRAMEAHPNRPCYSVT</sequence>
<evidence type="ECO:0000313" key="12">
    <source>
        <dbReference type="EnsemblPlants" id="KQJ85964"/>
    </source>
</evidence>
<dbReference type="SUPFAM" id="SSF52047">
    <property type="entry name" value="RNI-like"/>
    <property type="match status" value="1"/>
</dbReference>
<evidence type="ECO:0000259" key="8">
    <source>
        <dbReference type="Pfam" id="PF18052"/>
    </source>
</evidence>
<dbReference type="Gene3D" id="1.10.10.10">
    <property type="entry name" value="Winged helix-like DNA-binding domain superfamily/Winged helix DNA-binding domain"/>
    <property type="match status" value="1"/>
</dbReference>
<dbReference type="InterPro" id="IPR055414">
    <property type="entry name" value="LRR_R13L4/SHOC2-like"/>
</dbReference>
<keyword evidence="6" id="KW-0175">Coiled coil</keyword>
<dbReference type="InterPro" id="IPR036388">
    <property type="entry name" value="WH-like_DNA-bd_sf"/>
</dbReference>